<accession>W7MG36</accession>
<dbReference type="RefSeq" id="XP_018749938.1">
    <property type="nucleotide sequence ID" value="XM_018893118.1"/>
</dbReference>
<dbReference type="Proteomes" id="UP000009096">
    <property type="component" value="Chromosome 4"/>
</dbReference>
<dbReference type="KEGG" id="fvr:FVEG_05092"/>
<organism evidence="1 2">
    <name type="scientific">Gibberella moniliformis (strain M3125 / FGSC 7600)</name>
    <name type="common">Maize ear and stalk rot fungus</name>
    <name type="synonym">Fusarium verticillioides</name>
    <dbReference type="NCBI Taxonomy" id="334819"/>
    <lineage>
        <taxon>Eukaryota</taxon>
        <taxon>Fungi</taxon>
        <taxon>Dikarya</taxon>
        <taxon>Ascomycota</taxon>
        <taxon>Pezizomycotina</taxon>
        <taxon>Sordariomycetes</taxon>
        <taxon>Hypocreomycetidae</taxon>
        <taxon>Hypocreales</taxon>
        <taxon>Nectriaceae</taxon>
        <taxon>Fusarium</taxon>
        <taxon>Fusarium fujikuroi species complex</taxon>
    </lineage>
</organism>
<gene>
    <name evidence="1" type="ORF">FVEG_05092</name>
</gene>
<proteinExistence type="predicted"/>
<dbReference type="EMBL" id="CM000581">
    <property type="protein sequence ID" value="EWG43747.1"/>
    <property type="molecule type" value="Genomic_DNA"/>
</dbReference>
<dbReference type="AlphaFoldDB" id="W7MG36"/>
<dbReference type="VEuPathDB" id="FungiDB:FVEG_05092"/>
<evidence type="ECO:0000313" key="1">
    <source>
        <dbReference type="EMBL" id="EWG43747.1"/>
    </source>
</evidence>
<name>W7MG36_GIBM7</name>
<sequence length="123" mass="14002">MPVPERPSHHNQSSAATDLRMTMSGHTFQLGHARLHELLVDPPALRWRPTLWRHQRSPRCLTRLRFLWIPMSTKPPMCQTGCLGVGPGVGTTCPGWPLDLTTHIWATQARLRATYLPGMFRFP</sequence>
<dbReference type="GeneID" id="30063107"/>
<reference evidence="1 2" key="1">
    <citation type="journal article" date="2010" name="Nature">
        <title>Comparative genomics reveals mobile pathogenicity chromosomes in Fusarium.</title>
        <authorList>
            <person name="Ma L.J."/>
            <person name="van der Does H.C."/>
            <person name="Borkovich K.A."/>
            <person name="Coleman J.J."/>
            <person name="Daboussi M.J."/>
            <person name="Di Pietro A."/>
            <person name="Dufresne M."/>
            <person name="Freitag M."/>
            <person name="Grabherr M."/>
            <person name="Henrissat B."/>
            <person name="Houterman P.M."/>
            <person name="Kang S."/>
            <person name="Shim W.B."/>
            <person name="Woloshuk C."/>
            <person name="Xie X."/>
            <person name="Xu J.R."/>
            <person name="Antoniw J."/>
            <person name="Baker S.E."/>
            <person name="Bluhm B.H."/>
            <person name="Breakspear A."/>
            <person name="Brown D.W."/>
            <person name="Butchko R.A."/>
            <person name="Chapman S."/>
            <person name="Coulson R."/>
            <person name="Coutinho P.M."/>
            <person name="Danchin E.G."/>
            <person name="Diener A."/>
            <person name="Gale L.R."/>
            <person name="Gardiner D.M."/>
            <person name="Goff S."/>
            <person name="Hammond-Kosack K.E."/>
            <person name="Hilburn K."/>
            <person name="Hua-Van A."/>
            <person name="Jonkers W."/>
            <person name="Kazan K."/>
            <person name="Kodira C.D."/>
            <person name="Koehrsen M."/>
            <person name="Kumar L."/>
            <person name="Lee Y.H."/>
            <person name="Li L."/>
            <person name="Manners J.M."/>
            <person name="Miranda-Saavedra D."/>
            <person name="Mukherjee M."/>
            <person name="Park G."/>
            <person name="Park J."/>
            <person name="Park S.Y."/>
            <person name="Proctor R.H."/>
            <person name="Regev A."/>
            <person name="Ruiz-Roldan M.C."/>
            <person name="Sain D."/>
            <person name="Sakthikumar S."/>
            <person name="Sykes S."/>
            <person name="Schwartz D.C."/>
            <person name="Turgeon B.G."/>
            <person name="Wapinski I."/>
            <person name="Yoder O."/>
            <person name="Young S."/>
            <person name="Zeng Q."/>
            <person name="Zhou S."/>
            <person name="Galagan J."/>
            <person name="Cuomo C.A."/>
            <person name="Kistler H.C."/>
            <person name="Rep M."/>
        </authorList>
    </citation>
    <scope>NUCLEOTIDE SEQUENCE [LARGE SCALE GENOMIC DNA]</scope>
    <source>
        <strain evidence="2">M3125 / FGSC 7600</strain>
    </source>
</reference>
<protein>
    <submittedName>
        <fullName evidence="1">Uncharacterized protein</fullName>
    </submittedName>
</protein>
<keyword evidence="2" id="KW-1185">Reference proteome</keyword>
<evidence type="ECO:0000313" key="2">
    <source>
        <dbReference type="Proteomes" id="UP000009096"/>
    </source>
</evidence>
<dbReference type="EMBL" id="DS022246">
    <property type="protein sequence ID" value="EWG43747.1"/>
    <property type="molecule type" value="Genomic_DNA"/>
</dbReference>